<dbReference type="EMBL" id="LN734822">
    <property type="protein sequence ID" value="CEL24752.1"/>
    <property type="molecule type" value="Genomic_DNA"/>
</dbReference>
<evidence type="ECO:0000313" key="5">
    <source>
        <dbReference type="Proteomes" id="UP000062768"/>
    </source>
</evidence>
<feature type="transmembrane region" description="Helical" evidence="1">
    <location>
        <begin position="180"/>
        <end position="204"/>
    </location>
</feature>
<evidence type="ECO:0008006" key="6">
    <source>
        <dbReference type="Google" id="ProtNLM"/>
    </source>
</evidence>
<organism evidence="2 4">
    <name type="scientific">Methanobacterium formicicum</name>
    <dbReference type="NCBI Taxonomy" id="2162"/>
    <lineage>
        <taxon>Archaea</taxon>
        <taxon>Methanobacteriati</taxon>
        <taxon>Methanobacteriota</taxon>
        <taxon>Methanomada group</taxon>
        <taxon>Methanobacteria</taxon>
        <taxon>Methanobacteriales</taxon>
        <taxon>Methanobacteriaceae</taxon>
        <taxon>Methanobacterium</taxon>
    </lineage>
</organism>
<dbReference type="Pfam" id="PF04240">
    <property type="entry name" value="Caroten_synth"/>
    <property type="match status" value="1"/>
</dbReference>
<dbReference type="KEGG" id="mfc:BRM9_1201"/>
<evidence type="ECO:0000313" key="3">
    <source>
        <dbReference type="EMBL" id="CEL24752.1"/>
    </source>
</evidence>
<keyword evidence="1" id="KW-1133">Transmembrane helix</keyword>
<dbReference type="Proteomes" id="UP000029661">
    <property type="component" value="Chromosome"/>
</dbReference>
<reference evidence="2" key="1">
    <citation type="submission" date="2013-12" db="EMBL/GenBank/DDBJ databases">
        <title>The complete genome sequence of Methanobacterium sp. BRM9.</title>
        <authorList>
            <consortium name="Pastoral Greenhouse Gas Research Consortium"/>
            <person name="Kelly W.J."/>
            <person name="Leahy S.C."/>
            <person name="Perry R."/>
            <person name="Li D."/>
            <person name="Altermann E."/>
            <person name="Lambie S.C."/>
            <person name="Attwood G.T."/>
        </authorList>
    </citation>
    <scope>NUCLEOTIDE SEQUENCE [LARGE SCALE GENOMIC DNA]</scope>
    <source>
        <strain evidence="2">BRM9</strain>
    </source>
</reference>
<dbReference type="OrthoDB" id="70482at2157"/>
<sequence>MPNTVKKPKTSFNKLRWFLIILYFVINILMIFTFSDPNLQSVDYFLATAFIFVLAVLHGVDRYGKKNMLIFFLITWAVSFTFENLSIATGFPFGYYHYSPSLGMMTVPLIIIFAYFAVGYLSFALAHVLTGQYARKLQGKQVFLVPLIAAFIMVMWDLTIDPLSSTLLGMWVWTNPGAYFGVPVSNFFGWFLVVYIFFQIFALYLSRYDTINDKIRSKITSKPYWGEAALVYGITALGTILFIFFQYNYITIDMALITVFTMIFVALVALVNISNNPELDK</sequence>
<keyword evidence="1" id="KW-0812">Transmembrane</keyword>
<feature type="transmembrane region" description="Helical" evidence="1">
    <location>
        <begin position="15"/>
        <end position="35"/>
    </location>
</feature>
<dbReference type="GeneID" id="26739362"/>
<feature type="transmembrane region" description="Helical" evidence="1">
    <location>
        <begin position="41"/>
        <end position="57"/>
    </location>
</feature>
<evidence type="ECO:0000313" key="2">
    <source>
        <dbReference type="EMBL" id="AIS32016.1"/>
    </source>
</evidence>
<dbReference type="InterPro" id="IPR007354">
    <property type="entry name" value="CruF-like"/>
</dbReference>
<dbReference type="EMBL" id="CP006933">
    <property type="protein sequence ID" value="AIS32016.1"/>
    <property type="molecule type" value="Genomic_DNA"/>
</dbReference>
<protein>
    <recommendedName>
        <fullName evidence="6">Carotenoid biosynthesis protein</fullName>
    </recommendedName>
</protein>
<name>A0A089ZB45_METFO</name>
<dbReference type="PANTHER" id="PTHR39419">
    <property type="entry name" value="SLL0814 PROTEIN"/>
    <property type="match status" value="1"/>
</dbReference>
<feature type="transmembrane region" description="Helical" evidence="1">
    <location>
        <begin position="251"/>
        <end position="273"/>
    </location>
</feature>
<keyword evidence="5" id="KW-1185">Reference proteome</keyword>
<gene>
    <name evidence="2" type="ORF">BRM9_1201</name>
    <name evidence="3" type="ORF">MB9_1113</name>
</gene>
<reference evidence="3" key="2">
    <citation type="submission" date="2014-09" db="EMBL/GenBank/DDBJ databases">
        <authorList>
            <person name="Bishop-Lilly K.A."/>
            <person name="Broomall S.M."/>
            <person name="Chain P.S."/>
            <person name="Chertkov O."/>
            <person name="Coyne S.R."/>
            <person name="Daligault H.E."/>
            <person name="Davenport K.W."/>
            <person name="Erkkila T."/>
            <person name="Frey K.G."/>
            <person name="Gibbons H.S."/>
            <person name="Gu W."/>
            <person name="Jaissle J."/>
            <person name="Johnson S.L."/>
            <person name="Koroleva G.I."/>
            <person name="Ladner J.T."/>
            <person name="Lo C.-C."/>
            <person name="Minogue T.D."/>
            <person name="Munk C."/>
            <person name="Palacios G.F."/>
            <person name="Redden C.L."/>
            <person name="Rosenzweig C.N."/>
            <person name="Scholz M.B."/>
            <person name="Teshima H."/>
            <person name="Xu Y."/>
        </authorList>
    </citation>
    <scope>NUCLEOTIDE SEQUENCE</scope>
    <source>
        <strain evidence="3">Mb9</strain>
    </source>
</reference>
<keyword evidence="1" id="KW-0472">Membrane</keyword>
<dbReference type="RefSeq" id="WP_048085148.1">
    <property type="nucleotide sequence ID" value="NZ_CP006933.1"/>
</dbReference>
<dbReference type="PATRIC" id="fig|2162.10.peg.1163"/>
<dbReference type="Proteomes" id="UP000062768">
    <property type="component" value="Chromosome I"/>
</dbReference>
<dbReference type="AlphaFoldDB" id="A0A089ZB45"/>
<proteinExistence type="predicted"/>
<evidence type="ECO:0000313" key="4">
    <source>
        <dbReference type="Proteomes" id="UP000029661"/>
    </source>
</evidence>
<dbReference type="STRING" id="2162.BRM9_1201"/>
<feature type="transmembrane region" description="Helical" evidence="1">
    <location>
        <begin position="224"/>
        <end position="245"/>
    </location>
</feature>
<dbReference type="PANTHER" id="PTHR39419:SF1">
    <property type="entry name" value="SLL0814 PROTEIN"/>
    <property type="match status" value="1"/>
</dbReference>
<feature type="transmembrane region" description="Helical" evidence="1">
    <location>
        <begin position="69"/>
        <end position="95"/>
    </location>
</feature>
<feature type="transmembrane region" description="Helical" evidence="1">
    <location>
        <begin position="107"/>
        <end position="130"/>
    </location>
</feature>
<evidence type="ECO:0000256" key="1">
    <source>
        <dbReference type="SAM" id="Phobius"/>
    </source>
</evidence>
<accession>A0A089ZB45</accession>
<feature type="transmembrane region" description="Helical" evidence="1">
    <location>
        <begin position="142"/>
        <end position="160"/>
    </location>
</feature>